<feature type="region of interest" description="Disordered" evidence="1">
    <location>
        <begin position="1"/>
        <end position="20"/>
    </location>
</feature>
<dbReference type="RefSeq" id="WP_191166216.1">
    <property type="nucleotide sequence ID" value="NZ_JACWMX010000013.1"/>
</dbReference>
<evidence type="ECO:0000256" key="1">
    <source>
        <dbReference type="SAM" id="MobiDB-lite"/>
    </source>
</evidence>
<organism evidence="2 3">
    <name type="scientific">Mucilaginibacter glaciei</name>
    <dbReference type="NCBI Taxonomy" id="2772109"/>
    <lineage>
        <taxon>Bacteria</taxon>
        <taxon>Pseudomonadati</taxon>
        <taxon>Bacteroidota</taxon>
        <taxon>Sphingobacteriia</taxon>
        <taxon>Sphingobacteriales</taxon>
        <taxon>Sphingobacteriaceae</taxon>
        <taxon>Mucilaginibacter</taxon>
    </lineage>
</organism>
<protein>
    <submittedName>
        <fullName evidence="2">Uncharacterized protein</fullName>
    </submittedName>
</protein>
<evidence type="ECO:0000313" key="2">
    <source>
        <dbReference type="EMBL" id="MBD1395495.1"/>
    </source>
</evidence>
<dbReference type="AlphaFoldDB" id="A0A926NVJ8"/>
<reference evidence="2" key="1">
    <citation type="submission" date="2020-09" db="EMBL/GenBank/DDBJ databases">
        <title>Novel species of Mucilaginibacter isolated from a glacier on the Tibetan Plateau.</title>
        <authorList>
            <person name="Liu Q."/>
            <person name="Xin Y.-H."/>
        </authorList>
    </citation>
    <scope>NUCLEOTIDE SEQUENCE</scope>
    <source>
        <strain evidence="2">ZB1P21</strain>
    </source>
</reference>
<keyword evidence="3" id="KW-1185">Reference proteome</keyword>
<proteinExistence type="predicted"/>
<evidence type="ECO:0000313" key="3">
    <source>
        <dbReference type="Proteomes" id="UP000619078"/>
    </source>
</evidence>
<gene>
    <name evidence="2" type="ORF">IDJ76_20495</name>
</gene>
<sequence>MRQPPKSRSPKRTDLPPLNPIGGKAFAGAVGASIGGKACTESGATGSYKALALLY</sequence>
<dbReference type="Proteomes" id="UP000619078">
    <property type="component" value="Unassembled WGS sequence"/>
</dbReference>
<name>A0A926NVJ8_9SPHI</name>
<dbReference type="EMBL" id="JACWMX010000013">
    <property type="protein sequence ID" value="MBD1395495.1"/>
    <property type="molecule type" value="Genomic_DNA"/>
</dbReference>
<accession>A0A926NVJ8</accession>
<comment type="caution">
    <text evidence="2">The sequence shown here is derived from an EMBL/GenBank/DDBJ whole genome shotgun (WGS) entry which is preliminary data.</text>
</comment>